<dbReference type="PANTHER" id="PTHR24096:SF149">
    <property type="entry name" value="AMP-BINDING DOMAIN-CONTAINING PROTEIN-RELATED"/>
    <property type="match status" value="1"/>
</dbReference>
<gene>
    <name evidence="7" type="ORF">PSYICH_LOCUS13733</name>
</gene>
<dbReference type="Gene3D" id="3.40.50.12780">
    <property type="entry name" value="N-terminal domain of ligase-like"/>
    <property type="match status" value="1"/>
</dbReference>
<name>A0A9P0GLC1_9CUCU</name>
<dbReference type="Proteomes" id="UP001153636">
    <property type="component" value="Chromosome 7"/>
</dbReference>
<evidence type="ECO:0000256" key="3">
    <source>
        <dbReference type="ARBA" id="ARBA00022598"/>
    </source>
</evidence>
<evidence type="ECO:0000259" key="5">
    <source>
        <dbReference type="Pfam" id="PF00501"/>
    </source>
</evidence>
<accession>A0A9P0GLC1</accession>
<evidence type="ECO:0000313" key="8">
    <source>
        <dbReference type="Proteomes" id="UP001153636"/>
    </source>
</evidence>
<dbReference type="InterPro" id="IPR045851">
    <property type="entry name" value="AMP-bd_C_sf"/>
</dbReference>
<dbReference type="AlphaFoldDB" id="A0A9P0GLC1"/>
<proteinExistence type="inferred from homology"/>
<keyword evidence="4" id="KW-0576">Peroxisome</keyword>
<feature type="domain" description="AMP-binding enzyme C-terminal" evidence="6">
    <location>
        <begin position="444"/>
        <end position="518"/>
    </location>
</feature>
<evidence type="ECO:0008006" key="9">
    <source>
        <dbReference type="Google" id="ProtNLM"/>
    </source>
</evidence>
<evidence type="ECO:0000256" key="2">
    <source>
        <dbReference type="ARBA" id="ARBA00006432"/>
    </source>
</evidence>
<dbReference type="GO" id="GO:0005777">
    <property type="term" value="C:peroxisome"/>
    <property type="evidence" value="ECO:0007669"/>
    <property type="project" value="UniProtKB-SubCell"/>
</dbReference>
<feature type="domain" description="AMP-dependent synthetase/ligase" evidence="5">
    <location>
        <begin position="44"/>
        <end position="393"/>
    </location>
</feature>
<protein>
    <recommendedName>
        <fullName evidence="9">Luciferin 4-monooxygenase</fullName>
    </recommendedName>
</protein>
<dbReference type="OrthoDB" id="10253869at2759"/>
<dbReference type="Pfam" id="PF00501">
    <property type="entry name" value="AMP-binding"/>
    <property type="match status" value="1"/>
</dbReference>
<dbReference type="Pfam" id="PF13193">
    <property type="entry name" value="AMP-binding_C"/>
    <property type="match status" value="1"/>
</dbReference>
<evidence type="ECO:0000256" key="4">
    <source>
        <dbReference type="ARBA" id="ARBA00023140"/>
    </source>
</evidence>
<dbReference type="InterPro" id="IPR025110">
    <property type="entry name" value="AMP-bd_C"/>
</dbReference>
<evidence type="ECO:0000256" key="1">
    <source>
        <dbReference type="ARBA" id="ARBA00004275"/>
    </source>
</evidence>
<dbReference type="GO" id="GO:0016405">
    <property type="term" value="F:CoA-ligase activity"/>
    <property type="evidence" value="ECO:0007669"/>
    <property type="project" value="TreeGrafter"/>
</dbReference>
<sequence length="532" mass="60306">MSLDDKVVRGEKIEYKPYTKGLGEFYFENCDIQSENVFQIDPITDRKETYASIKQRSIRLAIHLKKLGVNSTHYIIICSKNTMDNCIPHFSAQFLGATTAGLHPTQSIREWTHCMKTVSPKLVFIEENCVQNMEKCLENLETKPELIVFGKSDKYKTFDDLQTQFEDEGTFRPAEVKNPQDTAVIMFSSGTTGAPKGMRISHFSVINKTILMMGPGPFKKNVTGLTYSTLYWISSILQLALCFYTGAAKMISPMQCDPKEMLEMIEKYKISFIFINPVILRPILSLNNIEKYDTSSLQFITLVGTGLNGNEMVQLRKIFKHTIISQAYGASETLTSGTSFSFTDQHLLSKLESVGKVSPNCEIKIVNPESGTILGPNESGEIYIKSPFSFSGYCNIDSTDYLDKDGFFKTGDLGYYDEDKCFYIVGRLKETFKYRTYHIPPNYLEYILQEHPDVSEAGVFGIPHRTDGHLPAACLTLKENATTSVDDIEDFYTKNVSDWHKLRGGIKIVDSLPMTPTCKIQRNKLLELFLRR</sequence>
<dbReference type="InterPro" id="IPR000873">
    <property type="entry name" value="AMP-dep_synth/lig_dom"/>
</dbReference>
<dbReference type="Gene3D" id="3.30.300.30">
    <property type="match status" value="1"/>
</dbReference>
<keyword evidence="8" id="KW-1185">Reference proteome</keyword>
<evidence type="ECO:0000313" key="7">
    <source>
        <dbReference type="EMBL" id="CAH1113901.1"/>
    </source>
</evidence>
<dbReference type="PANTHER" id="PTHR24096">
    <property type="entry name" value="LONG-CHAIN-FATTY-ACID--COA LIGASE"/>
    <property type="match status" value="1"/>
</dbReference>
<dbReference type="InterPro" id="IPR020845">
    <property type="entry name" value="AMP-binding_CS"/>
</dbReference>
<dbReference type="EMBL" id="OV651819">
    <property type="protein sequence ID" value="CAH1113901.1"/>
    <property type="molecule type" value="Genomic_DNA"/>
</dbReference>
<reference evidence="7" key="1">
    <citation type="submission" date="2022-01" db="EMBL/GenBank/DDBJ databases">
        <authorList>
            <person name="King R."/>
        </authorList>
    </citation>
    <scope>NUCLEOTIDE SEQUENCE</scope>
</reference>
<comment type="similarity">
    <text evidence="2">Belongs to the ATP-dependent AMP-binding enzyme family.</text>
</comment>
<dbReference type="SUPFAM" id="SSF56801">
    <property type="entry name" value="Acetyl-CoA synthetase-like"/>
    <property type="match status" value="1"/>
</dbReference>
<dbReference type="InterPro" id="IPR042099">
    <property type="entry name" value="ANL_N_sf"/>
</dbReference>
<evidence type="ECO:0000259" key="6">
    <source>
        <dbReference type="Pfam" id="PF13193"/>
    </source>
</evidence>
<comment type="subcellular location">
    <subcellularLocation>
        <location evidence="1">Peroxisome</location>
    </subcellularLocation>
</comment>
<organism evidence="7 8">
    <name type="scientific">Psylliodes chrysocephalus</name>
    <dbReference type="NCBI Taxonomy" id="3402493"/>
    <lineage>
        <taxon>Eukaryota</taxon>
        <taxon>Metazoa</taxon>
        <taxon>Ecdysozoa</taxon>
        <taxon>Arthropoda</taxon>
        <taxon>Hexapoda</taxon>
        <taxon>Insecta</taxon>
        <taxon>Pterygota</taxon>
        <taxon>Neoptera</taxon>
        <taxon>Endopterygota</taxon>
        <taxon>Coleoptera</taxon>
        <taxon>Polyphaga</taxon>
        <taxon>Cucujiformia</taxon>
        <taxon>Chrysomeloidea</taxon>
        <taxon>Chrysomelidae</taxon>
        <taxon>Galerucinae</taxon>
        <taxon>Alticini</taxon>
        <taxon>Psylliodes</taxon>
    </lineage>
</organism>
<keyword evidence="3" id="KW-0436">Ligase</keyword>
<dbReference type="PROSITE" id="PS00455">
    <property type="entry name" value="AMP_BINDING"/>
    <property type="match status" value="1"/>
</dbReference>